<proteinExistence type="inferred from homology"/>
<keyword evidence="5 11" id="KW-0964">Secreted</keyword>
<dbReference type="SUPFAM" id="SSF81901">
    <property type="entry name" value="HCP-like"/>
    <property type="match status" value="1"/>
</dbReference>
<evidence type="ECO:0000256" key="9">
    <source>
        <dbReference type="ARBA" id="ARBA00023157"/>
    </source>
</evidence>
<evidence type="ECO:0000256" key="3">
    <source>
        <dbReference type="ARBA" id="ARBA00008486"/>
    </source>
</evidence>
<dbReference type="PANTHER" id="PTHR13891">
    <property type="entry name" value="CYTOCHROME C OXIDASE ASSEMBLY FACTOR 7"/>
    <property type="match status" value="1"/>
</dbReference>
<feature type="signal peptide" evidence="11">
    <location>
        <begin position="1"/>
        <end position="20"/>
    </location>
</feature>
<keyword evidence="8" id="KW-0802">TPR repeat</keyword>
<evidence type="ECO:0000313" key="12">
    <source>
        <dbReference type="EMBL" id="RDU59890.1"/>
    </source>
</evidence>
<evidence type="ECO:0000256" key="10">
    <source>
        <dbReference type="ARBA" id="ARBA00023251"/>
    </source>
</evidence>
<dbReference type="AlphaFoldDB" id="A0A3D8I3Z9"/>
<dbReference type="SMART" id="SM00671">
    <property type="entry name" value="SEL1"/>
    <property type="match status" value="3"/>
</dbReference>
<dbReference type="Gene3D" id="1.25.40.10">
    <property type="entry name" value="Tetratricopeptide repeat domain"/>
    <property type="match status" value="1"/>
</dbReference>
<dbReference type="PANTHER" id="PTHR13891:SF1">
    <property type="entry name" value="CYTOCHROME C OXIDASE ASSEMBLY FACTOR 7"/>
    <property type="match status" value="1"/>
</dbReference>
<keyword evidence="10" id="KW-0046">Antibiotic resistance</keyword>
<evidence type="ECO:0000256" key="1">
    <source>
        <dbReference type="ARBA" id="ARBA00001526"/>
    </source>
</evidence>
<dbReference type="Proteomes" id="UP000256379">
    <property type="component" value="Unassembled WGS sequence"/>
</dbReference>
<evidence type="ECO:0000313" key="13">
    <source>
        <dbReference type="Proteomes" id="UP000256379"/>
    </source>
</evidence>
<sequence>MVSFYRFLLCFICFAYLLWANPNGITNKSHGNSNNTSTQNEQEFLLKSKKYKSKSTQDLLHSFNKCAYGEISSCETIISYGIRNSEECFPKECAIIGALLIAVNKNEEAITYLQKACYNHEHSSCMNLGLIYQERQDYINAKAYYADACKMKDNLACYNLGLLYTDEKMLGKKNALAIEYFQQACARFHAKACFNIAVIHANSIKQDLPKAKFYFDKACDLGLEKACENIQNLKETPMPTPQKHRGLYLIDI</sequence>
<evidence type="ECO:0000256" key="4">
    <source>
        <dbReference type="ARBA" id="ARBA00012865"/>
    </source>
</evidence>
<dbReference type="InterPro" id="IPR019734">
    <property type="entry name" value="TPR_rpt"/>
</dbReference>
<comment type="caution">
    <text evidence="12">The sequence shown here is derived from an EMBL/GenBank/DDBJ whole genome shotgun (WGS) entry which is preliminary data.</text>
</comment>
<evidence type="ECO:0000256" key="6">
    <source>
        <dbReference type="ARBA" id="ARBA00022737"/>
    </source>
</evidence>
<organism evidence="12 13">
    <name type="scientific">Helicobacter didelphidarum</name>
    <dbReference type="NCBI Taxonomy" id="2040648"/>
    <lineage>
        <taxon>Bacteria</taxon>
        <taxon>Pseudomonadati</taxon>
        <taxon>Campylobacterota</taxon>
        <taxon>Epsilonproteobacteria</taxon>
        <taxon>Campylobacterales</taxon>
        <taxon>Helicobacteraceae</taxon>
        <taxon>Helicobacter</taxon>
    </lineage>
</organism>
<evidence type="ECO:0000256" key="11">
    <source>
        <dbReference type="RuleBase" id="RU366075"/>
    </source>
</evidence>
<dbReference type="Pfam" id="PF08238">
    <property type="entry name" value="Sel1"/>
    <property type="match status" value="3"/>
</dbReference>
<name>A0A3D8I3Z9_9HELI</name>
<accession>A0A3D8I3Z9</accession>
<dbReference type="RefSeq" id="WP_115543996.1">
    <property type="nucleotide sequence ID" value="NZ_NXLQ01000109.1"/>
</dbReference>
<dbReference type="InterPro" id="IPR040239">
    <property type="entry name" value="HcpB-like"/>
</dbReference>
<evidence type="ECO:0000256" key="8">
    <source>
        <dbReference type="ARBA" id="ARBA00022803"/>
    </source>
</evidence>
<keyword evidence="9" id="KW-1015">Disulfide bond</keyword>
<protein>
    <recommendedName>
        <fullName evidence="4 11">Beta-lactamase</fullName>
        <ecNumber evidence="4 11">3.5.2.6</ecNumber>
    </recommendedName>
</protein>
<keyword evidence="7 11" id="KW-0378">Hydrolase</keyword>
<dbReference type="Pfam" id="PF13181">
    <property type="entry name" value="TPR_8"/>
    <property type="match status" value="1"/>
</dbReference>
<comment type="function">
    <text evidence="11">Hydrolyzes 6-aminopenicillinic acid and 7-aminocephalosporanic acid (ACA) derivatives.</text>
</comment>
<gene>
    <name evidence="12" type="ORF">CQA53_11175</name>
</gene>
<dbReference type="GO" id="GO:0005576">
    <property type="term" value="C:extracellular region"/>
    <property type="evidence" value="ECO:0007669"/>
    <property type="project" value="UniProtKB-SubCell"/>
</dbReference>
<dbReference type="GO" id="GO:0008800">
    <property type="term" value="F:beta-lactamase activity"/>
    <property type="evidence" value="ECO:0007669"/>
    <property type="project" value="UniProtKB-UniRule"/>
</dbReference>
<dbReference type="EC" id="3.5.2.6" evidence="4 11"/>
<evidence type="ECO:0000256" key="7">
    <source>
        <dbReference type="ARBA" id="ARBA00022801"/>
    </source>
</evidence>
<dbReference type="InterPro" id="IPR006597">
    <property type="entry name" value="Sel1-like"/>
</dbReference>
<comment type="similarity">
    <text evidence="3 11">Belongs to the hcp beta-lactamase family.</text>
</comment>
<dbReference type="InterPro" id="IPR011990">
    <property type="entry name" value="TPR-like_helical_dom_sf"/>
</dbReference>
<reference evidence="12 13" key="1">
    <citation type="submission" date="2018-04" db="EMBL/GenBank/DDBJ databases">
        <title>Novel Campyloabacter and Helicobacter Species and Strains.</title>
        <authorList>
            <person name="Mannion A.J."/>
            <person name="Shen Z."/>
            <person name="Fox J.G."/>
        </authorList>
    </citation>
    <scope>NUCLEOTIDE SEQUENCE [LARGE SCALE GENOMIC DNA]</scope>
    <source>
        <strain evidence="12 13">MIT 17-337</strain>
    </source>
</reference>
<comment type="subcellular location">
    <subcellularLocation>
        <location evidence="2 11">Secreted</location>
    </subcellularLocation>
</comment>
<dbReference type="GO" id="GO:0046677">
    <property type="term" value="P:response to antibiotic"/>
    <property type="evidence" value="ECO:0007669"/>
    <property type="project" value="UniProtKB-KW"/>
</dbReference>
<dbReference type="EMBL" id="NXLQ01000109">
    <property type="protein sequence ID" value="RDU59890.1"/>
    <property type="molecule type" value="Genomic_DNA"/>
</dbReference>
<keyword evidence="11" id="KW-0732">Signal</keyword>
<feature type="chain" id="PRO_5023977370" description="Beta-lactamase" evidence="11">
    <location>
        <begin position="21"/>
        <end position="252"/>
    </location>
</feature>
<evidence type="ECO:0000256" key="5">
    <source>
        <dbReference type="ARBA" id="ARBA00022525"/>
    </source>
</evidence>
<dbReference type="OrthoDB" id="5329787at2"/>
<comment type="catalytic activity">
    <reaction evidence="1 11">
        <text>a beta-lactam + H2O = a substituted beta-amino acid</text>
        <dbReference type="Rhea" id="RHEA:20401"/>
        <dbReference type="ChEBI" id="CHEBI:15377"/>
        <dbReference type="ChEBI" id="CHEBI:35627"/>
        <dbReference type="ChEBI" id="CHEBI:140347"/>
        <dbReference type="EC" id="3.5.2.6"/>
    </reaction>
</comment>
<keyword evidence="13" id="KW-1185">Reference proteome</keyword>
<evidence type="ECO:0000256" key="2">
    <source>
        <dbReference type="ARBA" id="ARBA00004613"/>
    </source>
</evidence>
<keyword evidence="6" id="KW-0677">Repeat</keyword>